<dbReference type="EMBL" id="SHNP01000005">
    <property type="protein sequence ID" value="MCX2975040.1"/>
    <property type="molecule type" value="Genomic_DNA"/>
</dbReference>
<gene>
    <name evidence="1" type="ORF">EYC87_15735</name>
</gene>
<dbReference type="InterPro" id="IPR032720">
    <property type="entry name" value="Cys_rich_CWC"/>
</dbReference>
<organism evidence="1 2">
    <name type="scientific">Candidatus Seongchinamella marina</name>
    <dbReference type="NCBI Taxonomy" id="2518990"/>
    <lineage>
        <taxon>Bacteria</taxon>
        <taxon>Pseudomonadati</taxon>
        <taxon>Pseudomonadota</taxon>
        <taxon>Gammaproteobacteria</taxon>
        <taxon>Cellvibrionales</taxon>
        <taxon>Halieaceae</taxon>
        <taxon>Seongchinamella</taxon>
    </lineage>
</organism>
<proteinExistence type="predicted"/>
<evidence type="ECO:0000313" key="1">
    <source>
        <dbReference type="EMBL" id="MCX2975040.1"/>
    </source>
</evidence>
<dbReference type="Proteomes" id="UP001143307">
    <property type="component" value="Unassembled WGS sequence"/>
</dbReference>
<name>A0ABT3SYG3_9GAMM</name>
<comment type="caution">
    <text evidence="1">The sequence shown here is derived from an EMBL/GenBank/DDBJ whole genome shotgun (WGS) entry which is preliminary data.</text>
</comment>
<dbReference type="RefSeq" id="WP_423243981.1">
    <property type="nucleotide sequence ID" value="NZ_SHNP01000005.1"/>
</dbReference>
<sequence length="66" mass="7010">MDNNSADKCPLCDSDNLCAIAAGRSADSCWCVQADISAIALNALPESERGVRCICRTCGKSERSEN</sequence>
<accession>A0ABT3SYG3</accession>
<evidence type="ECO:0000313" key="2">
    <source>
        <dbReference type="Proteomes" id="UP001143307"/>
    </source>
</evidence>
<dbReference type="Pfam" id="PF14375">
    <property type="entry name" value="Cys_rich_CWC"/>
    <property type="match status" value="1"/>
</dbReference>
<protein>
    <recommendedName>
        <fullName evidence="3">Cysteine-rich CWC</fullName>
    </recommendedName>
</protein>
<reference evidence="1" key="1">
    <citation type="submission" date="2019-02" db="EMBL/GenBank/DDBJ databases">
        <authorList>
            <person name="Li S.-H."/>
        </authorList>
    </citation>
    <scope>NUCLEOTIDE SEQUENCE</scope>
    <source>
        <strain evidence="1">IMCC8485</strain>
    </source>
</reference>
<keyword evidence="2" id="KW-1185">Reference proteome</keyword>
<evidence type="ECO:0008006" key="3">
    <source>
        <dbReference type="Google" id="ProtNLM"/>
    </source>
</evidence>